<organism evidence="1 2">
    <name type="scientific">Domibacillus antri</name>
    <dbReference type="NCBI Taxonomy" id="1714264"/>
    <lineage>
        <taxon>Bacteria</taxon>
        <taxon>Bacillati</taxon>
        <taxon>Bacillota</taxon>
        <taxon>Bacilli</taxon>
        <taxon>Bacillales</taxon>
        <taxon>Bacillaceae</taxon>
        <taxon>Domibacillus</taxon>
    </lineage>
</organism>
<evidence type="ECO:0000313" key="1">
    <source>
        <dbReference type="EMBL" id="OLN23167.1"/>
    </source>
</evidence>
<sequence>MINGAKGGCFVEDWHGAYTRLWKGRTFENVWEAMENELLDKMNHPRLRKKAEVKFFEAVRRVNESDLSDAEKLQLISAYITCLENLKQKD</sequence>
<name>A0A1Q8Q753_9BACI</name>
<reference evidence="1 2" key="1">
    <citation type="submission" date="2016-12" db="EMBL/GenBank/DDBJ databases">
        <title>Domibacillus antri genome sequencing.</title>
        <authorList>
            <person name="Verma A."/>
            <person name="Krishnamurthi S."/>
        </authorList>
    </citation>
    <scope>NUCLEOTIDE SEQUENCE [LARGE SCALE GENOMIC DNA]</scope>
    <source>
        <strain evidence="1 2">XD80</strain>
    </source>
</reference>
<evidence type="ECO:0000313" key="2">
    <source>
        <dbReference type="Proteomes" id="UP000185568"/>
    </source>
</evidence>
<dbReference type="EMBL" id="MSDU01000008">
    <property type="protein sequence ID" value="OLN23167.1"/>
    <property type="molecule type" value="Genomic_DNA"/>
</dbReference>
<dbReference type="STRING" id="1714264.BTO30_04130"/>
<protein>
    <submittedName>
        <fullName evidence="1">Uncharacterized protein</fullName>
    </submittedName>
</protein>
<accession>A0A1Q8Q753</accession>
<dbReference type="Proteomes" id="UP000185568">
    <property type="component" value="Unassembled WGS sequence"/>
</dbReference>
<dbReference type="AlphaFoldDB" id="A0A1Q8Q753"/>
<proteinExistence type="predicted"/>
<gene>
    <name evidence="1" type="ORF">BTO30_04130</name>
</gene>
<comment type="caution">
    <text evidence="1">The sequence shown here is derived from an EMBL/GenBank/DDBJ whole genome shotgun (WGS) entry which is preliminary data.</text>
</comment>
<keyword evidence="2" id="KW-1185">Reference proteome</keyword>